<keyword evidence="2" id="KW-1185">Reference proteome</keyword>
<dbReference type="OrthoDB" id="122087at2"/>
<dbReference type="EMBL" id="CP013015">
    <property type="protein sequence ID" value="AMM40314.1"/>
    <property type="molecule type" value="Genomic_DNA"/>
</dbReference>
<name>A0A7U4TH02_DESA2</name>
<evidence type="ECO:0008006" key="3">
    <source>
        <dbReference type="Google" id="ProtNLM"/>
    </source>
</evidence>
<dbReference type="AlphaFoldDB" id="A0A7U4TH02"/>
<dbReference type="KEGG" id="daw:HS1_000508"/>
<protein>
    <recommendedName>
        <fullName evidence="3">Antitoxin</fullName>
    </recommendedName>
</protein>
<accession>A0A7U4TH02</accession>
<reference evidence="1 2" key="1">
    <citation type="submission" date="2015-10" db="EMBL/GenBank/DDBJ databases">
        <title>Candidatus Desulfofervidus auxilii, a hydrogenotrophic sulfate-reducing bacterium involved in the thermophilic anaerobic oxidation of methane.</title>
        <authorList>
            <person name="Krukenberg V."/>
            <person name="Richter M."/>
            <person name="Wegener G."/>
        </authorList>
    </citation>
    <scope>NUCLEOTIDE SEQUENCE [LARGE SCALE GENOMIC DNA]</scope>
    <source>
        <strain evidence="1 2">HS1</strain>
    </source>
</reference>
<organism evidence="1 2">
    <name type="scientific">Desulfofervidus auxilii</name>
    <dbReference type="NCBI Taxonomy" id="1621989"/>
    <lineage>
        <taxon>Bacteria</taxon>
        <taxon>Pseudomonadati</taxon>
        <taxon>Thermodesulfobacteriota</taxon>
        <taxon>Candidatus Desulfofervidia</taxon>
        <taxon>Candidatus Desulfofervidales</taxon>
        <taxon>Candidatus Desulfofervidaceae</taxon>
        <taxon>Candidatus Desulfofervidus</taxon>
    </lineage>
</organism>
<sequence length="86" mass="10223">MIEVSIKEFKNKVTALIREKRPILVKRRDKSVGLFIPLDDIDNLPLEIRLIALERLTDIIKAEMKKRGLSEEEVFKDFETWKKKQQ</sequence>
<evidence type="ECO:0000313" key="2">
    <source>
        <dbReference type="Proteomes" id="UP000070560"/>
    </source>
</evidence>
<gene>
    <name evidence="1" type="ORF">HS1_000508</name>
</gene>
<proteinExistence type="predicted"/>
<dbReference type="Proteomes" id="UP000070560">
    <property type="component" value="Chromosome"/>
</dbReference>
<evidence type="ECO:0000313" key="1">
    <source>
        <dbReference type="EMBL" id="AMM40314.1"/>
    </source>
</evidence>
<dbReference type="RefSeq" id="WP_066060616.1">
    <property type="nucleotide sequence ID" value="NZ_CP013015.1"/>
</dbReference>